<keyword evidence="2" id="KW-1185">Reference proteome</keyword>
<name>A0ACB7RSI7_HYAAI</name>
<reference evidence="1" key="1">
    <citation type="submission" date="2020-05" db="EMBL/GenBank/DDBJ databases">
        <title>Large-scale comparative analyses of tick genomes elucidate their genetic diversity and vector capacities.</title>
        <authorList>
            <person name="Jia N."/>
            <person name="Wang J."/>
            <person name="Shi W."/>
            <person name="Du L."/>
            <person name="Sun Y."/>
            <person name="Zhan W."/>
            <person name="Jiang J."/>
            <person name="Wang Q."/>
            <person name="Zhang B."/>
            <person name="Ji P."/>
            <person name="Sakyi L.B."/>
            <person name="Cui X."/>
            <person name="Yuan T."/>
            <person name="Jiang B."/>
            <person name="Yang W."/>
            <person name="Lam T.T.-Y."/>
            <person name="Chang Q."/>
            <person name="Ding S."/>
            <person name="Wang X."/>
            <person name="Zhu J."/>
            <person name="Ruan X."/>
            <person name="Zhao L."/>
            <person name="Wei J."/>
            <person name="Que T."/>
            <person name="Du C."/>
            <person name="Cheng J."/>
            <person name="Dai P."/>
            <person name="Han X."/>
            <person name="Huang E."/>
            <person name="Gao Y."/>
            <person name="Liu J."/>
            <person name="Shao H."/>
            <person name="Ye R."/>
            <person name="Li L."/>
            <person name="Wei W."/>
            <person name="Wang X."/>
            <person name="Wang C."/>
            <person name="Yang T."/>
            <person name="Huo Q."/>
            <person name="Li W."/>
            <person name="Guo W."/>
            <person name="Chen H."/>
            <person name="Zhou L."/>
            <person name="Ni X."/>
            <person name="Tian J."/>
            <person name="Zhou Y."/>
            <person name="Sheng Y."/>
            <person name="Liu T."/>
            <person name="Pan Y."/>
            <person name="Xia L."/>
            <person name="Li J."/>
            <person name="Zhao F."/>
            <person name="Cao W."/>
        </authorList>
    </citation>
    <scope>NUCLEOTIDE SEQUENCE</scope>
    <source>
        <strain evidence="1">Hyas-2018</strain>
    </source>
</reference>
<sequence length="412" mass="45249">MVFKSDPFVILDVPGTAFGSPLASPTQAFMPTRQLGLQQCFNPRAATLAVAHVILHLLDISDRLGVLHGAVMELVDCSLPLLKDVVATDDTEKAFSGIDAAFMVASMPIMGRMVRRDLLTANAKMYKSQGRALNQYAKKSVKVLREDARQHAADFSHTGTDSEFTWRQLLGPDGRPIAGLGVASIIEPSLRENLLCFLSSRIPQVLVVCNPANTIAWVCSKYAPSIPKENFSALTRLDHNRAIVQIAQKLKVTTADVRKVIIWGNHSSTQFPDVSHASVTIKGQTVKVTDAIKDEAYFQDEFVTTVQERGTEIFNARKVTSAMSAAKAAADHVRDWWQGTPEGEWVSMAVMSDGSYGSPADVVFSYPVHVDAQRRWHIVQGLSLSDYARHKIDVSGKELVDERDEALAVCKD</sequence>
<dbReference type="EMBL" id="CM023487">
    <property type="protein sequence ID" value="KAH6925145.1"/>
    <property type="molecule type" value="Genomic_DNA"/>
</dbReference>
<evidence type="ECO:0000313" key="2">
    <source>
        <dbReference type="Proteomes" id="UP000821845"/>
    </source>
</evidence>
<comment type="caution">
    <text evidence="1">The sequence shown here is derived from an EMBL/GenBank/DDBJ whole genome shotgun (WGS) entry which is preliminary data.</text>
</comment>
<gene>
    <name evidence="1" type="ORF">HPB50_001367</name>
</gene>
<organism evidence="1 2">
    <name type="scientific">Hyalomma asiaticum</name>
    <name type="common">Tick</name>
    <dbReference type="NCBI Taxonomy" id="266040"/>
    <lineage>
        <taxon>Eukaryota</taxon>
        <taxon>Metazoa</taxon>
        <taxon>Ecdysozoa</taxon>
        <taxon>Arthropoda</taxon>
        <taxon>Chelicerata</taxon>
        <taxon>Arachnida</taxon>
        <taxon>Acari</taxon>
        <taxon>Parasitiformes</taxon>
        <taxon>Ixodida</taxon>
        <taxon>Ixodoidea</taxon>
        <taxon>Ixodidae</taxon>
        <taxon>Hyalomminae</taxon>
        <taxon>Hyalomma</taxon>
    </lineage>
</organism>
<dbReference type="Proteomes" id="UP000821845">
    <property type="component" value="Chromosome 7"/>
</dbReference>
<protein>
    <submittedName>
        <fullName evidence="1">Uncharacterized protein</fullName>
    </submittedName>
</protein>
<accession>A0ACB7RSI7</accession>
<evidence type="ECO:0000313" key="1">
    <source>
        <dbReference type="EMBL" id="KAH6925145.1"/>
    </source>
</evidence>
<proteinExistence type="predicted"/>